<comment type="similarity">
    <text evidence="3">Belongs to the DegT/DnrJ/EryC1 family.</text>
</comment>
<evidence type="ECO:0000256" key="1">
    <source>
        <dbReference type="PIRSR" id="PIRSR000390-1"/>
    </source>
</evidence>
<dbReference type="CDD" id="cd00616">
    <property type="entry name" value="AHBA_syn"/>
    <property type="match status" value="1"/>
</dbReference>
<name>A0A2W4W5S6_9CYAN</name>
<accession>A0A2W4W5S6</accession>
<dbReference type="GO" id="GO:0030170">
    <property type="term" value="F:pyridoxal phosphate binding"/>
    <property type="evidence" value="ECO:0007669"/>
    <property type="project" value="TreeGrafter"/>
</dbReference>
<reference evidence="5 6" key="1">
    <citation type="submission" date="2018-04" db="EMBL/GenBank/DDBJ databases">
        <authorList>
            <person name="Go L.Y."/>
            <person name="Mitchell J.A."/>
        </authorList>
    </citation>
    <scope>NUCLEOTIDE SEQUENCE [LARGE SCALE GENOMIC DNA]</scope>
    <source>
        <strain evidence="5">ULC066bin1</strain>
    </source>
</reference>
<feature type="modified residue" description="N6-(pyridoxal phosphate)lysine" evidence="2">
    <location>
        <position position="198"/>
    </location>
</feature>
<dbReference type="SUPFAM" id="SSF53383">
    <property type="entry name" value="PLP-dependent transferases"/>
    <property type="match status" value="1"/>
</dbReference>
<evidence type="ECO:0000313" key="5">
    <source>
        <dbReference type="EMBL" id="PZO39812.1"/>
    </source>
</evidence>
<comment type="caution">
    <text evidence="5">The sequence shown here is derived from an EMBL/GenBank/DDBJ whole genome shotgun (WGS) entry which is preliminary data.</text>
</comment>
<dbReference type="PIRSF" id="PIRSF000390">
    <property type="entry name" value="PLP_StrS"/>
    <property type="match status" value="1"/>
</dbReference>
<sequence length="411" mass="44583">MSQSTTTIVKPIQLPSDQDSSGRTLGEEEIKLLSEAIHSGTLTSTKGSFVKALENQFAEMIGVKYAYACSSGSGAIHTAIAAIDPEPGDEIITTSITDMGALTPILYQGAIPVFADVDPKTWNVTAESIKACLSDRTKAIIVTHLFGNPCNMTEIVELAASRGIPIIEDCAQSFLASHNGVRVGAIGSIGCFSLQQGKHITTGEGGIVTTNDEAFARRMFLFVNKAWGYGDPQPDHYFLALNGRMCELQGAVAVAQLGKLEEIVKSRQVAADKLTAKLQGLDGISTPLIDPRNTHVYWKYCLSVDSQKIVDGSVGLAKNLKAKGIFSAPRYIQKPAFMCEIFQKQRTFGNSRFPFTLARPEAVDYDAARFPNTYAGLEAVLVLPWNERYTDEHIDYIAAAIHEAVDQLKVN</sequence>
<gene>
    <name evidence="5" type="ORF">DCF19_13030</name>
</gene>
<protein>
    <submittedName>
        <fullName evidence="5">DegT/DnrJ/EryC1/StrS family aminotransferase</fullName>
    </submittedName>
</protein>
<dbReference type="Proteomes" id="UP000249467">
    <property type="component" value="Unassembled WGS sequence"/>
</dbReference>
<dbReference type="EMBL" id="QBML01000016">
    <property type="protein sequence ID" value="PZO39812.1"/>
    <property type="molecule type" value="Genomic_DNA"/>
</dbReference>
<dbReference type="InterPro" id="IPR015421">
    <property type="entry name" value="PyrdxlP-dep_Trfase_major"/>
</dbReference>
<keyword evidence="5" id="KW-0808">Transferase</keyword>
<evidence type="ECO:0000256" key="4">
    <source>
        <dbReference type="SAM" id="MobiDB-lite"/>
    </source>
</evidence>
<dbReference type="PANTHER" id="PTHR30244:SF34">
    <property type="entry name" value="DTDP-4-AMINO-4,6-DIDEOXYGALACTOSE TRANSAMINASE"/>
    <property type="match status" value="1"/>
</dbReference>
<dbReference type="InterPro" id="IPR000653">
    <property type="entry name" value="DegT/StrS_aminotransferase"/>
</dbReference>
<keyword evidence="5" id="KW-0032">Aminotransferase</keyword>
<dbReference type="GO" id="GO:0000271">
    <property type="term" value="P:polysaccharide biosynthetic process"/>
    <property type="evidence" value="ECO:0007669"/>
    <property type="project" value="TreeGrafter"/>
</dbReference>
<dbReference type="InterPro" id="IPR015422">
    <property type="entry name" value="PyrdxlP-dep_Trfase_small"/>
</dbReference>
<dbReference type="Gene3D" id="3.40.640.10">
    <property type="entry name" value="Type I PLP-dependent aspartate aminotransferase-like (Major domain)"/>
    <property type="match status" value="1"/>
</dbReference>
<keyword evidence="2 3" id="KW-0663">Pyridoxal phosphate</keyword>
<dbReference type="InterPro" id="IPR015424">
    <property type="entry name" value="PyrdxlP-dep_Trfase"/>
</dbReference>
<reference evidence="5 6" key="2">
    <citation type="submission" date="2018-06" db="EMBL/GenBank/DDBJ databases">
        <title>Metagenomic assembly of (sub)arctic Cyanobacteria and their associated microbiome from non-axenic cultures.</title>
        <authorList>
            <person name="Baurain D."/>
        </authorList>
    </citation>
    <scope>NUCLEOTIDE SEQUENCE [LARGE SCALE GENOMIC DNA]</scope>
    <source>
        <strain evidence="5">ULC066bin1</strain>
    </source>
</reference>
<evidence type="ECO:0000256" key="3">
    <source>
        <dbReference type="RuleBase" id="RU004508"/>
    </source>
</evidence>
<feature type="active site" description="Proton acceptor" evidence="1">
    <location>
        <position position="198"/>
    </location>
</feature>
<evidence type="ECO:0000256" key="2">
    <source>
        <dbReference type="PIRSR" id="PIRSR000390-2"/>
    </source>
</evidence>
<dbReference type="Gene3D" id="3.90.1150.10">
    <property type="entry name" value="Aspartate Aminotransferase, domain 1"/>
    <property type="match status" value="1"/>
</dbReference>
<proteinExistence type="inferred from homology"/>
<dbReference type="Pfam" id="PF01041">
    <property type="entry name" value="DegT_DnrJ_EryC1"/>
    <property type="match status" value="1"/>
</dbReference>
<feature type="region of interest" description="Disordered" evidence="4">
    <location>
        <begin position="1"/>
        <end position="23"/>
    </location>
</feature>
<dbReference type="AlphaFoldDB" id="A0A2W4W5S6"/>
<dbReference type="PANTHER" id="PTHR30244">
    <property type="entry name" value="TRANSAMINASE"/>
    <property type="match status" value="1"/>
</dbReference>
<evidence type="ECO:0000313" key="6">
    <source>
        <dbReference type="Proteomes" id="UP000249467"/>
    </source>
</evidence>
<organism evidence="5 6">
    <name type="scientific">Pseudanabaena frigida</name>
    <dbReference type="NCBI Taxonomy" id="945775"/>
    <lineage>
        <taxon>Bacteria</taxon>
        <taxon>Bacillati</taxon>
        <taxon>Cyanobacteriota</taxon>
        <taxon>Cyanophyceae</taxon>
        <taxon>Pseudanabaenales</taxon>
        <taxon>Pseudanabaenaceae</taxon>
        <taxon>Pseudanabaena</taxon>
    </lineage>
</organism>
<dbReference type="GO" id="GO:0008483">
    <property type="term" value="F:transaminase activity"/>
    <property type="evidence" value="ECO:0007669"/>
    <property type="project" value="UniProtKB-KW"/>
</dbReference>